<name>A0A839IML5_9GAMM</name>
<dbReference type="GO" id="GO:0022857">
    <property type="term" value="F:transmembrane transporter activity"/>
    <property type="evidence" value="ECO:0007669"/>
    <property type="project" value="InterPro"/>
</dbReference>
<keyword evidence="7" id="KW-0813">Transport</keyword>
<dbReference type="EMBL" id="JACJFM010000004">
    <property type="protein sequence ID" value="MBB1485944.1"/>
    <property type="molecule type" value="Genomic_DNA"/>
</dbReference>
<evidence type="ECO:0000256" key="8">
    <source>
        <dbReference type="SAM" id="Phobius"/>
    </source>
</evidence>
<dbReference type="AlphaFoldDB" id="A0A839IML5"/>
<keyword evidence="4 7" id="KW-0812">Transmembrane</keyword>
<comment type="subcellular location">
    <subcellularLocation>
        <location evidence="1">Cell membrane</location>
        <topology evidence="1">Single-pass membrane protein</topology>
    </subcellularLocation>
    <subcellularLocation>
        <location evidence="7">Cell membrane</location>
        <topology evidence="7">Single-pass type II membrane protein</topology>
    </subcellularLocation>
</comment>
<evidence type="ECO:0000313" key="9">
    <source>
        <dbReference type="EMBL" id="MBB1485944.1"/>
    </source>
</evidence>
<keyword evidence="10" id="KW-1185">Reference proteome</keyword>
<dbReference type="PANTHER" id="PTHR30558:SF13">
    <property type="entry name" value="BIOPOLYMER TRANSPORT PROTEIN EXBD2"/>
    <property type="match status" value="1"/>
</dbReference>
<dbReference type="GO" id="GO:0015031">
    <property type="term" value="P:protein transport"/>
    <property type="evidence" value="ECO:0007669"/>
    <property type="project" value="UniProtKB-KW"/>
</dbReference>
<keyword evidence="6 8" id="KW-0472">Membrane</keyword>
<protein>
    <submittedName>
        <fullName evidence="9">Biopolymer transporter ExbD</fullName>
    </submittedName>
</protein>
<gene>
    <name evidence="9" type="ORF">H4O21_04860</name>
</gene>
<comment type="similarity">
    <text evidence="2 7">Belongs to the ExbD/TolR family.</text>
</comment>
<dbReference type="InterPro" id="IPR003400">
    <property type="entry name" value="ExbD"/>
</dbReference>
<keyword evidence="7" id="KW-0653">Protein transport</keyword>
<reference evidence="9 10" key="1">
    <citation type="submission" date="2020-08" db="EMBL/GenBank/DDBJ databases">
        <title>Oceanospirillum sp. nov. isolated from marine sediment.</title>
        <authorList>
            <person name="Ji X."/>
        </authorList>
    </citation>
    <scope>NUCLEOTIDE SEQUENCE [LARGE SCALE GENOMIC DNA]</scope>
    <source>
        <strain evidence="9 10">D5</strain>
    </source>
</reference>
<dbReference type="PANTHER" id="PTHR30558">
    <property type="entry name" value="EXBD MEMBRANE COMPONENT OF PMF-DRIVEN MACROMOLECULE IMPORT SYSTEM"/>
    <property type="match status" value="1"/>
</dbReference>
<evidence type="ECO:0000256" key="3">
    <source>
        <dbReference type="ARBA" id="ARBA00022475"/>
    </source>
</evidence>
<sequence>MRRISLTRNQDDAAIDMTPMLDVVFIMLIFFIVSTSFVREAGIEVNRPSAETSTGQTQSAVMVAISADGEIWLDRKATDVRMVRPILERLRTEQPGLSVVVQADAQSTTGDLVQLIDQLRMAGVQYTVATKNAN</sequence>
<dbReference type="GO" id="GO:0005886">
    <property type="term" value="C:plasma membrane"/>
    <property type="evidence" value="ECO:0007669"/>
    <property type="project" value="UniProtKB-SubCell"/>
</dbReference>
<proteinExistence type="inferred from homology"/>
<dbReference type="RefSeq" id="WP_182807727.1">
    <property type="nucleotide sequence ID" value="NZ_JACJFM010000004.1"/>
</dbReference>
<evidence type="ECO:0000256" key="1">
    <source>
        <dbReference type="ARBA" id="ARBA00004162"/>
    </source>
</evidence>
<comment type="caution">
    <text evidence="9">The sequence shown here is derived from an EMBL/GenBank/DDBJ whole genome shotgun (WGS) entry which is preliminary data.</text>
</comment>
<accession>A0A839IML5</accession>
<dbReference type="Gene3D" id="3.30.420.270">
    <property type="match status" value="1"/>
</dbReference>
<evidence type="ECO:0000256" key="6">
    <source>
        <dbReference type="ARBA" id="ARBA00023136"/>
    </source>
</evidence>
<evidence type="ECO:0000313" key="10">
    <source>
        <dbReference type="Proteomes" id="UP000565262"/>
    </source>
</evidence>
<evidence type="ECO:0000256" key="5">
    <source>
        <dbReference type="ARBA" id="ARBA00022989"/>
    </source>
</evidence>
<keyword evidence="3" id="KW-1003">Cell membrane</keyword>
<evidence type="ECO:0000256" key="7">
    <source>
        <dbReference type="RuleBase" id="RU003879"/>
    </source>
</evidence>
<dbReference type="Proteomes" id="UP000565262">
    <property type="component" value="Unassembled WGS sequence"/>
</dbReference>
<evidence type="ECO:0000256" key="2">
    <source>
        <dbReference type="ARBA" id="ARBA00005811"/>
    </source>
</evidence>
<keyword evidence="5 8" id="KW-1133">Transmembrane helix</keyword>
<evidence type="ECO:0000256" key="4">
    <source>
        <dbReference type="ARBA" id="ARBA00022692"/>
    </source>
</evidence>
<dbReference type="Pfam" id="PF02472">
    <property type="entry name" value="ExbD"/>
    <property type="match status" value="1"/>
</dbReference>
<feature type="transmembrane region" description="Helical" evidence="8">
    <location>
        <begin position="20"/>
        <end position="38"/>
    </location>
</feature>
<organism evidence="9 10">
    <name type="scientific">Oceanospirillum sediminis</name>
    <dbReference type="NCBI Taxonomy" id="2760088"/>
    <lineage>
        <taxon>Bacteria</taxon>
        <taxon>Pseudomonadati</taxon>
        <taxon>Pseudomonadota</taxon>
        <taxon>Gammaproteobacteria</taxon>
        <taxon>Oceanospirillales</taxon>
        <taxon>Oceanospirillaceae</taxon>
        <taxon>Oceanospirillum</taxon>
    </lineage>
</organism>